<keyword evidence="4" id="KW-1185">Reference proteome</keyword>
<keyword evidence="1" id="KW-0378">Hydrolase</keyword>
<dbReference type="EMBL" id="RBAL01000021">
    <property type="protein sequence ID" value="RKN37915.1"/>
    <property type="molecule type" value="Genomic_DNA"/>
</dbReference>
<organism evidence="3 4">
    <name type="scientific">Streptomyces hoynatensis</name>
    <dbReference type="NCBI Taxonomy" id="1141874"/>
    <lineage>
        <taxon>Bacteria</taxon>
        <taxon>Bacillati</taxon>
        <taxon>Actinomycetota</taxon>
        <taxon>Actinomycetes</taxon>
        <taxon>Kitasatosporales</taxon>
        <taxon>Streptomycetaceae</taxon>
        <taxon>Streptomyces</taxon>
    </lineage>
</organism>
<dbReference type="PANTHER" id="PTHR43540">
    <property type="entry name" value="PEROXYUREIDOACRYLATE/UREIDOACRYLATE AMIDOHYDROLASE-RELATED"/>
    <property type="match status" value="1"/>
</dbReference>
<evidence type="ECO:0000256" key="1">
    <source>
        <dbReference type="ARBA" id="ARBA00022801"/>
    </source>
</evidence>
<dbReference type="SUPFAM" id="SSF52499">
    <property type="entry name" value="Isochorismatase-like hydrolases"/>
    <property type="match status" value="1"/>
</dbReference>
<dbReference type="Gene3D" id="3.40.50.850">
    <property type="entry name" value="Isochorismatase-like"/>
    <property type="match status" value="1"/>
</dbReference>
<dbReference type="Proteomes" id="UP000272474">
    <property type="component" value="Unassembled WGS sequence"/>
</dbReference>
<dbReference type="PANTHER" id="PTHR43540:SF1">
    <property type="entry name" value="ISOCHORISMATASE HYDROLASE"/>
    <property type="match status" value="1"/>
</dbReference>
<comment type="caution">
    <text evidence="3">The sequence shown here is derived from an EMBL/GenBank/DDBJ whole genome shotgun (WGS) entry which is preliminary data.</text>
</comment>
<reference evidence="3 4" key="1">
    <citation type="journal article" date="2014" name="Int. J. Syst. Evol. Microbiol.">
        <title>Streptomyces hoynatensis sp. nov., isolated from deep marine sediment.</title>
        <authorList>
            <person name="Veyisoglu A."/>
            <person name="Sahin N."/>
        </authorList>
    </citation>
    <scope>NUCLEOTIDE SEQUENCE [LARGE SCALE GENOMIC DNA]</scope>
    <source>
        <strain evidence="3 4">KCTC 29097</strain>
    </source>
</reference>
<dbReference type="RefSeq" id="WP_120684143.1">
    <property type="nucleotide sequence ID" value="NZ_RBAL01000021.1"/>
</dbReference>
<dbReference type="OrthoDB" id="3429567at2"/>
<evidence type="ECO:0000313" key="4">
    <source>
        <dbReference type="Proteomes" id="UP000272474"/>
    </source>
</evidence>
<evidence type="ECO:0000259" key="2">
    <source>
        <dbReference type="Pfam" id="PF00857"/>
    </source>
</evidence>
<evidence type="ECO:0000313" key="3">
    <source>
        <dbReference type="EMBL" id="RKN37915.1"/>
    </source>
</evidence>
<gene>
    <name evidence="3" type="ORF">D7294_26485</name>
</gene>
<dbReference type="GO" id="GO:0016787">
    <property type="term" value="F:hydrolase activity"/>
    <property type="evidence" value="ECO:0007669"/>
    <property type="project" value="UniProtKB-KW"/>
</dbReference>
<dbReference type="InterPro" id="IPR036380">
    <property type="entry name" value="Isochorismatase-like_sf"/>
</dbReference>
<name>A0A3A9YPH9_9ACTN</name>
<sequence>MSDALLLVDVQRNMLLPPAPVLGAARVGARLGRLLEAARAAKVPVFHVRNCGPEGEPDEPGAAGWELVHEVRRGERVVDKGECDAFEGTALGELLPAGAELVVAGMQSEFCVRGTALGALRRGHRVALIRGAHATYDAAVPAAVEEELRAAGVLVADSARFEGGARPGE</sequence>
<dbReference type="Pfam" id="PF00857">
    <property type="entry name" value="Isochorismatase"/>
    <property type="match status" value="1"/>
</dbReference>
<protein>
    <submittedName>
        <fullName evidence="3">Isochorismatase family protein</fullName>
    </submittedName>
</protein>
<dbReference type="AlphaFoldDB" id="A0A3A9YPH9"/>
<accession>A0A3A9YPH9</accession>
<dbReference type="InterPro" id="IPR050272">
    <property type="entry name" value="Isochorismatase-like_hydrls"/>
</dbReference>
<proteinExistence type="predicted"/>
<feature type="domain" description="Isochorismatase-like" evidence="2">
    <location>
        <begin position="4"/>
        <end position="159"/>
    </location>
</feature>
<dbReference type="InterPro" id="IPR000868">
    <property type="entry name" value="Isochorismatase-like_dom"/>
</dbReference>